<dbReference type="GO" id="GO:0000287">
    <property type="term" value="F:magnesium ion binding"/>
    <property type="evidence" value="ECO:0007669"/>
    <property type="project" value="InterPro"/>
</dbReference>
<dbReference type="EMBL" id="LR796249">
    <property type="protein sequence ID" value="CAB4131726.1"/>
    <property type="molecule type" value="Genomic_DNA"/>
</dbReference>
<evidence type="ECO:0000313" key="2">
    <source>
        <dbReference type="EMBL" id="CAB4135148.1"/>
    </source>
</evidence>
<evidence type="ECO:0000313" key="1">
    <source>
        <dbReference type="EMBL" id="CAB4131726.1"/>
    </source>
</evidence>
<gene>
    <name evidence="1" type="ORF">UFOVP127_241</name>
    <name evidence="2" type="ORF">UFOVP276_104</name>
</gene>
<dbReference type="EMBL" id="LR796294">
    <property type="protein sequence ID" value="CAB4135148.1"/>
    <property type="molecule type" value="Genomic_DNA"/>
</dbReference>
<sequence>MTALRVWIGKLPPSSNKIYINIPGKGRFLSSEARAFKVFAMRAIQQDGRAAFLGLKENVPYELRLSVFFDKVEYLKSSKGMRYKRIDLSNQVKLIEDTISEAIGIGDEHNFRLVLEKHCDPEHPGMYISMRPIAENLIGLTKEQYDAREGIPTR</sequence>
<dbReference type="Gene3D" id="3.30.1330.70">
    <property type="entry name" value="Holliday junction resolvase RusA"/>
    <property type="match status" value="1"/>
</dbReference>
<organism evidence="2">
    <name type="scientific">uncultured Caudovirales phage</name>
    <dbReference type="NCBI Taxonomy" id="2100421"/>
    <lineage>
        <taxon>Viruses</taxon>
        <taxon>Duplodnaviria</taxon>
        <taxon>Heunggongvirae</taxon>
        <taxon>Uroviricota</taxon>
        <taxon>Caudoviricetes</taxon>
        <taxon>Peduoviridae</taxon>
        <taxon>Maltschvirus</taxon>
        <taxon>Maltschvirus maltsch</taxon>
    </lineage>
</organism>
<dbReference type="InterPro" id="IPR036614">
    <property type="entry name" value="RusA-like_sf"/>
</dbReference>
<dbReference type="SUPFAM" id="SSF103084">
    <property type="entry name" value="Holliday junction resolvase RusA"/>
    <property type="match status" value="1"/>
</dbReference>
<dbReference type="GO" id="GO:0006281">
    <property type="term" value="P:DNA repair"/>
    <property type="evidence" value="ECO:0007669"/>
    <property type="project" value="InterPro"/>
</dbReference>
<reference evidence="2" key="1">
    <citation type="submission" date="2020-04" db="EMBL/GenBank/DDBJ databases">
        <authorList>
            <person name="Chiriac C."/>
            <person name="Salcher M."/>
            <person name="Ghai R."/>
            <person name="Kavagutti S V."/>
        </authorList>
    </citation>
    <scope>NUCLEOTIDE SEQUENCE</scope>
</reference>
<protein>
    <submittedName>
        <fullName evidence="2">Uncharacterized protein</fullName>
    </submittedName>
</protein>
<name>A0A6J5LKM8_9CAUD</name>
<accession>A0A6J5LKM8</accession>
<dbReference type="GO" id="GO:0006310">
    <property type="term" value="P:DNA recombination"/>
    <property type="evidence" value="ECO:0007669"/>
    <property type="project" value="InterPro"/>
</dbReference>
<proteinExistence type="predicted"/>